<dbReference type="GO" id="GO:0005615">
    <property type="term" value="C:extracellular space"/>
    <property type="evidence" value="ECO:0007669"/>
    <property type="project" value="TreeGrafter"/>
</dbReference>
<dbReference type="EMBL" id="VTPC01075240">
    <property type="protein sequence ID" value="KAF2888652.1"/>
    <property type="molecule type" value="Genomic_DNA"/>
</dbReference>
<dbReference type="InterPro" id="IPR032675">
    <property type="entry name" value="LRR_dom_sf"/>
</dbReference>
<dbReference type="PANTHER" id="PTHR24373">
    <property type="entry name" value="SLIT RELATED LEUCINE-RICH REPEAT NEURONAL PROTEIN"/>
    <property type="match status" value="1"/>
</dbReference>
<name>A0A8K0CQV9_IGNLU</name>
<dbReference type="Pfam" id="PF13855">
    <property type="entry name" value="LRR_8"/>
    <property type="match status" value="2"/>
</dbReference>
<evidence type="ECO:0000256" key="3">
    <source>
        <dbReference type="ARBA" id="ARBA00022737"/>
    </source>
</evidence>
<feature type="non-terminal residue" evidence="4">
    <location>
        <position position="1"/>
    </location>
</feature>
<dbReference type="OrthoDB" id="1687175at2759"/>
<keyword evidence="1" id="KW-0433">Leucine-rich repeat</keyword>
<dbReference type="PRINTS" id="PR00019">
    <property type="entry name" value="LEURICHRPT"/>
</dbReference>
<dbReference type="PROSITE" id="PS51450">
    <property type="entry name" value="LRR"/>
    <property type="match status" value="2"/>
</dbReference>
<dbReference type="InterPro" id="IPR003591">
    <property type="entry name" value="Leu-rich_rpt_typical-subtyp"/>
</dbReference>
<dbReference type="SMART" id="SM00369">
    <property type="entry name" value="LRR_TYP"/>
    <property type="match status" value="4"/>
</dbReference>
<comment type="caution">
    <text evidence="4">The sequence shown here is derived from an EMBL/GenBank/DDBJ whole genome shotgun (WGS) entry which is preliminary data.</text>
</comment>
<evidence type="ECO:0000313" key="5">
    <source>
        <dbReference type="Proteomes" id="UP000801492"/>
    </source>
</evidence>
<dbReference type="AlphaFoldDB" id="A0A8K0CQV9"/>
<organism evidence="4 5">
    <name type="scientific">Ignelater luminosus</name>
    <name type="common">Cucubano</name>
    <name type="synonym">Pyrophorus luminosus</name>
    <dbReference type="NCBI Taxonomy" id="2038154"/>
    <lineage>
        <taxon>Eukaryota</taxon>
        <taxon>Metazoa</taxon>
        <taxon>Ecdysozoa</taxon>
        <taxon>Arthropoda</taxon>
        <taxon>Hexapoda</taxon>
        <taxon>Insecta</taxon>
        <taxon>Pterygota</taxon>
        <taxon>Neoptera</taxon>
        <taxon>Endopterygota</taxon>
        <taxon>Coleoptera</taxon>
        <taxon>Polyphaga</taxon>
        <taxon>Elateriformia</taxon>
        <taxon>Elateroidea</taxon>
        <taxon>Elateridae</taxon>
        <taxon>Agrypninae</taxon>
        <taxon>Pyrophorini</taxon>
        <taxon>Ignelater</taxon>
    </lineage>
</organism>
<dbReference type="Gene3D" id="3.80.10.10">
    <property type="entry name" value="Ribonuclease Inhibitor"/>
    <property type="match status" value="2"/>
</dbReference>
<gene>
    <name evidence="4" type="ORF">ILUMI_17521</name>
</gene>
<sequence>AVLEILNFGYNEIADIEPYAFNNLSNLGGLGLMGNKLSRVTKNVFSVPTLKILNLLDNKITLNESQAFHGLHLLSLDLSGNKLTTLKKSSFLGCTVEELYIRRNETASIEPNLFADMSSLRKLDLSYNKLNKIDRNVIRPSTLKVLNMYHLPKLSVYDFEQISNLTQLGVTEPTHKLYDFLVYLIYFKEKRPGLQRI</sequence>
<dbReference type="InterPro" id="IPR050328">
    <property type="entry name" value="Dev_Immune_Receptor"/>
</dbReference>
<keyword evidence="5" id="KW-1185">Reference proteome</keyword>
<evidence type="ECO:0000313" key="4">
    <source>
        <dbReference type="EMBL" id="KAF2888652.1"/>
    </source>
</evidence>
<dbReference type="InterPro" id="IPR001611">
    <property type="entry name" value="Leu-rich_rpt"/>
</dbReference>
<keyword evidence="2" id="KW-0732">Signal</keyword>
<evidence type="ECO:0000256" key="1">
    <source>
        <dbReference type="ARBA" id="ARBA00022614"/>
    </source>
</evidence>
<dbReference type="GO" id="GO:0031012">
    <property type="term" value="C:extracellular matrix"/>
    <property type="evidence" value="ECO:0007669"/>
    <property type="project" value="TreeGrafter"/>
</dbReference>
<reference evidence="4" key="1">
    <citation type="submission" date="2019-08" db="EMBL/GenBank/DDBJ databases">
        <title>The genome of the North American firefly Photinus pyralis.</title>
        <authorList>
            <consortium name="Photinus pyralis genome working group"/>
            <person name="Fallon T.R."/>
            <person name="Sander Lower S.E."/>
            <person name="Weng J.-K."/>
        </authorList>
    </citation>
    <scope>NUCLEOTIDE SEQUENCE</scope>
    <source>
        <strain evidence="4">TRF0915ILg1</strain>
        <tissue evidence="4">Whole body</tissue>
    </source>
</reference>
<accession>A0A8K0CQV9</accession>
<dbReference type="Proteomes" id="UP000801492">
    <property type="component" value="Unassembled WGS sequence"/>
</dbReference>
<proteinExistence type="predicted"/>
<protein>
    <submittedName>
        <fullName evidence="4">Uncharacterized protein</fullName>
    </submittedName>
</protein>
<evidence type="ECO:0000256" key="2">
    <source>
        <dbReference type="ARBA" id="ARBA00022729"/>
    </source>
</evidence>
<dbReference type="SUPFAM" id="SSF52058">
    <property type="entry name" value="L domain-like"/>
    <property type="match status" value="1"/>
</dbReference>
<dbReference type="PANTHER" id="PTHR24373:SF370">
    <property type="entry name" value="FISH-LIPS, ISOFORM E"/>
    <property type="match status" value="1"/>
</dbReference>
<keyword evidence="3" id="KW-0677">Repeat</keyword>